<dbReference type="Gene3D" id="3.40.50.410">
    <property type="entry name" value="von Willebrand factor, type A domain"/>
    <property type="match status" value="1"/>
</dbReference>
<dbReference type="SUPFAM" id="SSF53300">
    <property type="entry name" value="vWA-like"/>
    <property type="match status" value="1"/>
</dbReference>
<dbReference type="RefSeq" id="WP_188855996.1">
    <property type="nucleotide sequence ID" value="NZ_BMOS01000003.1"/>
</dbReference>
<reference evidence="3" key="1">
    <citation type="journal article" date="2014" name="Int. J. Syst. Evol. Microbiol.">
        <title>Complete genome sequence of Corynebacterium casei LMG S-19264T (=DSM 44701T), isolated from a smear-ripened cheese.</title>
        <authorList>
            <consortium name="US DOE Joint Genome Institute (JGI-PGF)"/>
            <person name="Walter F."/>
            <person name="Albersmeier A."/>
            <person name="Kalinowski J."/>
            <person name="Ruckert C."/>
        </authorList>
    </citation>
    <scope>NUCLEOTIDE SEQUENCE</scope>
    <source>
        <strain evidence="3">JCM 17251</strain>
    </source>
</reference>
<dbReference type="Proteomes" id="UP000624041">
    <property type="component" value="Unassembled WGS sequence"/>
</dbReference>
<feature type="region of interest" description="Disordered" evidence="1">
    <location>
        <begin position="322"/>
        <end position="357"/>
    </location>
</feature>
<reference evidence="3" key="2">
    <citation type="submission" date="2020-09" db="EMBL/GenBank/DDBJ databases">
        <authorList>
            <person name="Sun Q."/>
            <person name="Ohkuma M."/>
        </authorList>
    </citation>
    <scope>NUCLEOTIDE SEQUENCE</scope>
    <source>
        <strain evidence="3">JCM 17251</strain>
    </source>
</reference>
<gene>
    <name evidence="3" type="primary">yojO</name>
    <name evidence="3" type="ORF">GCM10007971_06550</name>
</gene>
<evidence type="ECO:0000259" key="2">
    <source>
        <dbReference type="SMART" id="SM00327"/>
    </source>
</evidence>
<dbReference type="AlphaFoldDB" id="A0A918CZ99"/>
<protein>
    <recommendedName>
        <fullName evidence="2">VWFA domain-containing protein</fullName>
    </recommendedName>
</protein>
<dbReference type="InterPro" id="IPR051928">
    <property type="entry name" value="NorD/CobT"/>
</dbReference>
<evidence type="ECO:0000313" key="3">
    <source>
        <dbReference type="EMBL" id="GGN51739.1"/>
    </source>
</evidence>
<dbReference type="EMBL" id="BMOS01000003">
    <property type="protein sequence ID" value="GGN51739.1"/>
    <property type="molecule type" value="Genomic_DNA"/>
</dbReference>
<dbReference type="SMART" id="SM00327">
    <property type="entry name" value="VWA"/>
    <property type="match status" value="1"/>
</dbReference>
<keyword evidence="4" id="KW-1185">Reference proteome</keyword>
<feature type="compositionally biased region" description="Polar residues" evidence="1">
    <location>
        <begin position="340"/>
        <end position="350"/>
    </location>
</feature>
<dbReference type="InterPro" id="IPR002035">
    <property type="entry name" value="VWF_A"/>
</dbReference>
<name>A0A918CZ99_9BACI</name>
<dbReference type="PANTHER" id="PTHR41248">
    <property type="entry name" value="NORD PROTEIN"/>
    <property type="match status" value="1"/>
</dbReference>
<dbReference type="CDD" id="cd01454">
    <property type="entry name" value="vWA_norD_type"/>
    <property type="match status" value="1"/>
</dbReference>
<accession>A0A918CZ99</accession>
<feature type="domain" description="VWFA" evidence="2">
    <location>
        <begin position="443"/>
        <end position="634"/>
    </location>
</feature>
<comment type="caution">
    <text evidence="3">The sequence shown here is derived from an EMBL/GenBank/DDBJ whole genome shotgun (WGS) entry which is preliminary data.</text>
</comment>
<evidence type="ECO:0000256" key="1">
    <source>
        <dbReference type="SAM" id="MobiDB-lite"/>
    </source>
</evidence>
<dbReference type="InterPro" id="IPR036465">
    <property type="entry name" value="vWFA_dom_sf"/>
</dbReference>
<sequence length="638" mass="73734">MYRFHDSRVRTNYYMQLQDLTSVLSGFAELKFEYGFGAGVNLVDEKVTGSRFWEKLDLETQVAGLKSDVYLRAIGTMRYSYIPDMQEYLRNIEESHLSKFATQLFALFEDIRLEEIIKKERPGTVAIFQTRRKYFQHFFTRQVSANVTRSRGLDELFCLIYLLIQSNHPDPDFGRATERAEENLEILKPMLYSIYEAETTRDITEICEKIVFRLGELYEEDSINEYFIFPVSEIQRYEKNTLFDELTRTDQLANDDVEDVNKEESEYFDETFSTWHRESENEDRKQNFLQFELEQGAKSSMLGGGVRETEDADQALASIQGAAGESKQNDYSKMEALDEQSAQDAKQGNESVYGEENTDAVKIVKEAEVPSPEDQELYREYVASIEMYQRRLANTIRKTIEHKQTNPRKDLLIGRLSNKLLSVVLEDNPRIFYKKNEESNEFDAVFTLLVDCSASMLGKMEETKKGIILFHEVLKELKIPHSIIGFWEDANEVRPGYLPNYFHIIHSHTDSLYANNGAKILQLEAEEDNRDGFSIRVAVEALEARREKNKFLLVFSDGEPAASGYDQNGIVDTHVAVSEARKKGMDVIGMFLAEGEIEEKDEFTMQNIYGKERIMVPTVAELPEHFSTLLKKLLLKTI</sequence>
<dbReference type="PANTHER" id="PTHR41248:SF1">
    <property type="entry name" value="NORD PROTEIN"/>
    <property type="match status" value="1"/>
</dbReference>
<evidence type="ECO:0000313" key="4">
    <source>
        <dbReference type="Proteomes" id="UP000624041"/>
    </source>
</evidence>
<feature type="compositionally biased region" description="Basic and acidic residues" evidence="1">
    <location>
        <begin position="327"/>
        <end position="336"/>
    </location>
</feature>
<proteinExistence type="predicted"/>
<organism evidence="3 4">
    <name type="scientific">Oceanobacillus indicireducens</name>
    <dbReference type="NCBI Taxonomy" id="1004261"/>
    <lineage>
        <taxon>Bacteria</taxon>
        <taxon>Bacillati</taxon>
        <taxon>Bacillota</taxon>
        <taxon>Bacilli</taxon>
        <taxon>Bacillales</taxon>
        <taxon>Bacillaceae</taxon>
        <taxon>Oceanobacillus</taxon>
    </lineage>
</organism>